<dbReference type="EMBL" id="BAAAGE010000007">
    <property type="protein sequence ID" value="GAA0732843.1"/>
    <property type="molecule type" value="Genomic_DNA"/>
</dbReference>
<reference evidence="3" key="1">
    <citation type="journal article" date="2019" name="Int. J. Syst. Evol. Microbiol.">
        <title>The Global Catalogue of Microorganisms (GCM) 10K type strain sequencing project: providing services to taxonomists for standard genome sequencing and annotation.</title>
        <authorList>
            <consortium name="The Broad Institute Genomics Platform"/>
            <consortium name="The Broad Institute Genome Sequencing Center for Infectious Disease"/>
            <person name="Wu L."/>
            <person name="Ma J."/>
        </authorList>
    </citation>
    <scope>NUCLEOTIDE SEQUENCE [LARGE SCALE GENOMIC DNA]</scope>
    <source>
        <strain evidence="3">JCM 15974</strain>
    </source>
</reference>
<dbReference type="RefSeq" id="WP_343914640.1">
    <property type="nucleotide sequence ID" value="NZ_BAAAGE010000007.1"/>
</dbReference>
<evidence type="ECO:0000313" key="2">
    <source>
        <dbReference type="EMBL" id="GAA0732843.1"/>
    </source>
</evidence>
<name>A0ABP3UIH4_9FLAO</name>
<organism evidence="2 3">
    <name type="scientific">Aquimarina litoralis</name>
    <dbReference type="NCBI Taxonomy" id="584605"/>
    <lineage>
        <taxon>Bacteria</taxon>
        <taxon>Pseudomonadati</taxon>
        <taxon>Bacteroidota</taxon>
        <taxon>Flavobacteriia</taxon>
        <taxon>Flavobacteriales</taxon>
        <taxon>Flavobacteriaceae</taxon>
        <taxon>Aquimarina</taxon>
    </lineage>
</organism>
<evidence type="ECO:0008006" key="4">
    <source>
        <dbReference type="Google" id="ProtNLM"/>
    </source>
</evidence>
<keyword evidence="3" id="KW-1185">Reference proteome</keyword>
<dbReference type="Proteomes" id="UP001501758">
    <property type="component" value="Unassembled WGS sequence"/>
</dbReference>
<protein>
    <recommendedName>
        <fullName evidence="4">SPW repeat-containing protein</fullName>
    </recommendedName>
</protein>
<feature type="transmembrane region" description="Helical" evidence="1">
    <location>
        <begin position="12"/>
        <end position="35"/>
    </location>
</feature>
<keyword evidence="1" id="KW-1133">Transmembrane helix</keyword>
<feature type="transmembrane region" description="Helical" evidence="1">
    <location>
        <begin position="98"/>
        <end position="118"/>
    </location>
</feature>
<evidence type="ECO:0000256" key="1">
    <source>
        <dbReference type="SAM" id="Phobius"/>
    </source>
</evidence>
<proteinExistence type="predicted"/>
<accession>A0ABP3UIH4</accession>
<evidence type="ECO:0000313" key="3">
    <source>
        <dbReference type="Proteomes" id="UP001501758"/>
    </source>
</evidence>
<feature type="transmembrane region" description="Helical" evidence="1">
    <location>
        <begin position="41"/>
        <end position="59"/>
    </location>
</feature>
<keyword evidence="1" id="KW-0472">Membrane</keyword>
<gene>
    <name evidence="2" type="ORF">GCM10009430_46400</name>
</gene>
<comment type="caution">
    <text evidence="2">The sequence shown here is derived from an EMBL/GenBank/DDBJ whole genome shotgun (WGS) entry which is preliminary data.</text>
</comment>
<keyword evidence="1" id="KW-0812">Transmembrane</keyword>
<sequence length="128" mass="14505">MNPLQKSLQLNALFSSTSGILMVFLNQQIATLFGINNNTPFWVIGLSLLYFAMTIWFEIKKQRTPAVVWIIIQDFIWVIGSILLIIFKPFGITETGNIIIGIIAFFVLCMGINQILGLRKTYKSIPHV</sequence>
<feature type="transmembrane region" description="Helical" evidence="1">
    <location>
        <begin position="66"/>
        <end position="86"/>
    </location>
</feature>